<evidence type="ECO:0000313" key="1">
    <source>
        <dbReference type="EMBL" id="KAI5062964.1"/>
    </source>
</evidence>
<accession>A0A9D4Z6C1</accession>
<name>A0A9D4Z6C1_ADICA</name>
<sequence>MEKRSKESLRANLSSSKAPSIRPAKNRVFTEAHISLYIRSGARLCVCVIAVPASAKRLHSRSRRVLCQCATLATDECSATLFTDENTSSCIQNRVPLLYSLTDAEVLCFFLRSLTMVVDPLALNNEESHGHALSDKQEPTNKLEDELLLSACTGAFITPLNNAFGQAFRVYNEGEGARRQTVEDFYRINHINQNLDFDKVEKRLWR</sequence>
<comment type="caution">
    <text evidence="1">The sequence shown here is derived from an EMBL/GenBank/DDBJ whole genome shotgun (WGS) entry which is preliminary data.</text>
</comment>
<protein>
    <submittedName>
        <fullName evidence="1">Uncharacterized protein</fullName>
    </submittedName>
</protein>
<dbReference type="AlphaFoldDB" id="A0A9D4Z6C1"/>
<organism evidence="1 2">
    <name type="scientific">Adiantum capillus-veneris</name>
    <name type="common">Maidenhair fern</name>
    <dbReference type="NCBI Taxonomy" id="13818"/>
    <lineage>
        <taxon>Eukaryota</taxon>
        <taxon>Viridiplantae</taxon>
        <taxon>Streptophyta</taxon>
        <taxon>Embryophyta</taxon>
        <taxon>Tracheophyta</taxon>
        <taxon>Polypodiopsida</taxon>
        <taxon>Polypodiidae</taxon>
        <taxon>Polypodiales</taxon>
        <taxon>Pteridineae</taxon>
        <taxon>Pteridaceae</taxon>
        <taxon>Vittarioideae</taxon>
        <taxon>Adiantum</taxon>
    </lineage>
</organism>
<keyword evidence="2" id="KW-1185">Reference proteome</keyword>
<proteinExistence type="predicted"/>
<dbReference type="Proteomes" id="UP000886520">
    <property type="component" value="Chromosome 21"/>
</dbReference>
<dbReference type="EMBL" id="JABFUD020000021">
    <property type="protein sequence ID" value="KAI5062964.1"/>
    <property type="molecule type" value="Genomic_DNA"/>
</dbReference>
<gene>
    <name evidence="1" type="ORF">GOP47_0021511</name>
</gene>
<evidence type="ECO:0000313" key="2">
    <source>
        <dbReference type="Proteomes" id="UP000886520"/>
    </source>
</evidence>
<reference evidence="1" key="1">
    <citation type="submission" date="2021-01" db="EMBL/GenBank/DDBJ databases">
        <title>Adiantum capillus-veneris genome.</title>
        <authorList>
            <person name="Fang Y."/>
            <person name="Liao Q."/>
        </authorList>
    </citation>
    <scope>NUCLEOTIDE SEQUENCE</scope>
    <source>
        <strain evidence="1">H3</strain>
        <tissue evidence="1">Leaf</tissue>
    </source>
</reference>